<keyword evidence="1" id="KW-0732">Signal</keyword>
<sequence>MKQYALITLVLLGSGHVCASDTLQKVLEQNFATAVLLSDSDAITFGFQDFDPNRFITDNDNIGSEEALELRKTISIYTIPYTYELPDLSVSNNNILKQNITFIGSYLSTKRDVAIGDDPLEPQDSSKDETFTFATKYWVSYPLNENWSINTGLGANLMYFRNDYTYRNSFTLFLREALDGNAVNTDAWALTIKPSVELHYAQHKEWGHWEAFTEMKYFNGVGWGEANDGNVGNPEGWYWINGVKGFYDITHWGGYGQTLYSSLRRIDLGADLQQPLGTTNYYEWSLGWLVSPPFWKDYFDNVGIGINLNYGSTLKGGTIVLLFNEK</sequence>
<keyword evidence="4" id="KW-1185">Reference proteome</keyword>
<evidence type="ECO:0000259" key="2">
    <source>
        <dbReference type="Pfam" id="PF11557"/>
    </source>
</evidence>
<feature type="domain" description="Solitary outer membrane autotransporter-like beta-barrel" evidence="2">
    <location>
        <begin position="7"/>
        <end position="325"/>
    </location>
</feature>
<gene>
    <name evidence="3" type="ORF">VCO01S_06070</name>
</gene>
<feature type="chain" id="PRO_5021274080" description="Solitary outer membrane autotransporter-like beta-barrel domain-containing protein" evidence="1">
    <location>
        <begin position="20"/>
        <end position="326"/>
    </location>
</feature>
<dbReference type="InterPro" id="IPR021621">
    <property type="entry name" value="Omp_AT"/>
</dbReference>
<dbReference type="Proteomes" id="UP000318242">
    <property type="component" value="Unassembled WGS sequence"/>
</dbReference>
<dbReference type="EMBL" id="BJLH01000002">
    <property type="protein sequence ID" value="GEA59414.1"/>
    <property type="molecule type" value="Genomic_DNA"/>
</dbReference>
<accession>A0A4Y3IKZ0</accession>
<dbReference type="AlphaFoldDB" id="A0A4Y3IKZ0"/>
<evidence type="ECO:0000313" key="4">
    <source>
        <dbReference type="Proteomes" id="UP000318242"/>
    </source>
</evidence>
<evidence type="ECO:0000313" key="3">
    <source>
        <dbReference type="EMBL" id="GEA59414.1"/>
    </source>
</evidence>
<proteinExistence type="predicted"/>
<comment type="caution">
    <text evidence="3">The sequence shown here is derived from an EMBL/GenBank/DDBJ whole genome shotgun (WGS) entry which is preliminary data.</text>
</comment>
<reference evidence="3 4" key="1">
    <citation type="submission" date="2019-06" db="EMBL/GenBank/DDBJ databases">
        <title>Whole genome shotgun sequence of Vibrio comitans NBRC 102076.</title>
        <authorList>
            <person name="Hosoyama A."/>
            <person name="Uohara A."/>
            <person name="Ohji S."/>
            <person name="Ichikawa N."/>
        </authorList>
    </citation>
    <scope>NUCLEOTIDE SEQUENCE [LARGE SCALE GENOMIC DNA]</scope>
    <source>
        <strain evidence="3 4">NBRC 102076</strain>
    </source>
</reference>
<name>A0A4Y3IKZ0_9VIBR</name>
<feature type="signal peptide" evidence="1">
    <location>
        <begin position="1"/>
        <end position="19"/>
    </location>
</feature>
<organism evidence="3 4">
    <name type="scientific">Vibrio comitans NBRC 102076</name>
    <dbReference type="NCBI Taxonomy" id="1219078"/>
    <lineage>
        <taxon>Bacteria</taxon>
        <taxon>Pseudomonadati</taxon>
        <taxon>Pseudomonadota</taxon>
        <taxon>Gammaproteobacteria</taxon>
        <taxon>Vibrionales</taxon>
        <taxon>Vibrionaceae</taxon>
        <taxon>Vibrio</taxon>
    </lineage>
</organism>
<evidence type="ECO:0000256" key="1">
    <source>
        <dbReference type="SAM" id="SignalP"/>
    </source>
</evidence>
<dbReference type="OrthoDB" id="6080400at2"/>
<protein>
    <recommendedName>
        <fullName evidence="2">Solitary outer membrane autotransporter-like beta-barrel domain-containing protein</fullName>
    </recommendedName>
</protein>
<dbReference type="Pfam" id="PF11557">
    <property type="entry name" value="Omp_AT"/>
    <property type="match status" value="1"/>
</dbReference>
<dbReference type="RefSeq" id="WP_141269219.1">
    <property type="nucleotide sequence ID" value="NZ_BJLH01000002.1"/>
</dbReference>